<dbReference type="RefSeq" id="WP_068272946.1">
    <property type="nucleotide sequence ID" value="NZ_LQZG01000002.1"/>
</dbReference>
<evidence type="ECO:0000256" key="1">
    <source>
        <dbReference type="SAM" id="Phobius"/>
    </source>
</evidence>
<keyword evidence="1" id="KW-1133">Transmembrane helix</keyword>
<evidence type="ECO:0000313" key="3">
    <source>
        <dbReference type="Proteomes" id="UP000076976"/>
    </source>
</evidence>
<evidence type="ECO:0000313" key="2">
    <source>
        <dbReference type="EMBL" id="OAB87528.1"/>
    </source>
</evidence>
<dbReference type="EMBL" id="LQZG01000002">
    <property type="protein sequence ID" value="OAB87528.1"/>
    <property type="molecule type" value="Genomic_DNA"/>
</dbReference>
<keyword evidence="1" id="KW-0812">Transmembrane</keyword>
<keyword evidence="3" id="KW-1185">Reference proteome</keyword>
<gene>
    <name evidence="2" type="ORF">AWH69_05530</name>
</gene>
<dbReference type="AlphaFoldDB" id="A0A176QCP5"/>
<accession>A0A176QCP5</accession>
<feature type="transmembrane region" description="Helical" evidence="1">
    <location>
        <begin position="188"/>
        <end position="210"/>
    </location>
</feature>
<dbReference type="Proteomes" id="UP000076976">
    <property type="component" value="Unassembled WGS sequence"/>
</dbReference>
<comment type="caution">
    <text evidence="2">The sequence shown here is derived from an EMBL/GenBank/DDBJ whole genome shotgun (WGS) entry which is preliminary data.</text>
</comment>
<organism evidence="2 3">
    <name type="scientific">Janibacter melonis</name>
    <dbReference type="NCBI Taxonomy" id="262209"/>
    <lineage>
        <taxon>Bacteria</taxon>
        <taxon>Bacillati</taxon>
        <taxon>Actinomycetota</taxon>
        <taxon>Actinomycetes</taxon>
        <taxon>Micrococcales</taxon>
        <taxon>Intrasporangiaceae</taxon>
        <taxon>Janibacter</taxon>
    </lineage>
</organism>
<proteinExistence type="predicted"/>
<feature type="transmembrane region" description="Helical" evidence="1">
    <location>
        <begin position="161"/>
        <end position="182"/>
    </location>
</feature>
<name>A0A176QCP5_9MICO</name>
<sequence>MTPAVVVLLVLAALTWPGRATPGDRTWSAAGLRRVRRRDGLGLEEAAALAELLAMGLRSGGAPARVVEVVAPDAPDAAQVLLDELGRELAAGRTGEQTWVRWAGEHPALAPCASAWRLSQRCGVPLAPALEQAACSARAALSARRRLDAASAGARATMGLLTLLPVVGLLAGLALGVSPAALLGSPAALVSLATGVVLTVLGWATSRAVLRRATRPRSA</sequence>
<dbReference type="STRING" id="262209.AWH69_05530"/>
<keyword evidence="1" id="KW-0472">Membrane</keyword>
<reference evidence="2 3" key="1">
    <citation type="submission" date="2016-01" db="EMBL/GenBank/DDBJ databases">
        <title>Janibacter melonis strain CD11_4 genome sequencing and assembly.</title>
        <authorList>
            <person name="Nair G.R."/>
            <person name="Kaur G."/>
            <person name="Chander A.M."/>
            <person name="Mayilraj S."/>
        </authorList>
    </citation>
    <scope>NUCLEOTIDE SEQUENCE [LARGE SCALE GENOMIC DNA]</scope>
    <source>
        <strain evidence="2 3">CD11-4</strain>
    </source>
</reference>
<protein>
    <recommendedName>
        <fullName evidence="4">Type II secretion system protein GspF domain-containing protein</fullName>
    </recommendedName>
</protein>
<evidence type="ECO:0008006" key="4">
    <source>
        <dbReference type="Google" id="ProtNLM"/>
    </source>
</evidence>